<comment type="caution">
    <text evidence="2">The sequence shown here is derived from an EMBL/GenBank/DDBJ whole genome shotgun (WGS) entry which is preliminary data.</text>
</comment>
<gene>
    <name evidence="2" type="ORF">NC653_013163</name>
</gene>
<keyword evidence="3" id="KW-1185">Reference proteome</keyword>
<reference evidence="2" key="1">
    <citation type="journal article" date="2023" name="Mol. Ecol. Resour.">
        <title>Chromosome-level genome assembly of a triploid poplar Populus alba 'Berolinensis'.</title>
        <authorList>
            <person name="Chen S."/>
            <person name="Yu Y."/>
            <person name="Wang X."/>
            <person name="Wang S."/>
            <person name="Zhang T."/>
            <person name="Zhou Y."/>
            <person name="He R."/>
            <person name="Meng N."/>
            <person name="Wang Y."/>
            <person name="Liu W."/>
            <person name="Liu Z."/>
            <person name="Liu J."/>
            <person name="Guo Q."/>
            <person name="Huang H."/>
            <person name="Sederoff R.R."/>
            <person name="Wang G."/>
            <person name="Qu G."/>
            <person name="Chen S."/>
        </authorList>
    </citation>
    <scope>NUCLEOTIDE SEQUENCE</scope>
    <source>
        <strain evidence="2">SC-2020</strain>
    </source>
</reference>
<dbReference type="GO" id="GO:0043565">
    <property type="term" value="F:sequence-specific DNA binding"/>
    <property type="evidence" value="ECO:0007669"/>
    <property type="project" value="InterPro"/>
</dbReference>
<accession>A0AAD6QU37</accession>
<name>A0AAD6QU37_9ROSI</name>
<organism evidence="2 3">
    <name type="scientific">Populus alba x Populus x berolinensis</name>
    <dbReference type="NCBI Taxonomy" id="444605"/>
    <lineage>
        <taxon>Eukaryota</taxon>
        <taxon>Viridiplantae</taxon>
        <taxon>Streptophyta</taxon>
        <taxon>Embryophyta</taxon>
        <taxon>Tracheophyta</taxon>
        <taxon>Spermatophyta</taxon>
        <taxon>Magnoliopsida</taxon>
        <taxon>eudicotyledons</taxon>
        <taxon>Gunneridae</taxon>
        <taxon>Pentapetalae</taxon>
        <taxon>rosids</taxon>
        <taxon>fabids</taxon>
        <taxon>Malpighiales</taxon>
        <taxon>Salicaceae</taxon>
        <taxon>Saliceae</taxon>
        <taxon>Populus</taxon>
    </lineage>
</organism>
<evidence type="ECO:0000313" key="3">
    <source>
        <dbReference type="Proteomes" id="UP001164929"/>
    </source>
</evidence>
<dbReference type="PANTHER" id="PTHR46354:SF4">
    <property type="entry name" value="PROTEIN DOG1-LIKE 3"/>
    <property type="match status" value="1"/>
</dbReference>
<dbReference type="PANTHER" id="PTHR46354">
    <property type="entry name" value="DOG1 DOMAIN-CONTAINING PROTEIN"/>
    <property type="match status" value="1"/>
</dbReference>
<dbReference type="PROSITE" id="PS51806">
    <property type="entry name" value="DOG1"/>
    <property type="match status" value="1"/>
</dbReference>
<sequence length="199" mass="22683">MTEDDSLFDALWYDEQKAIREFLLPSDQQDMRVQVSESLRSAETACEVEEERVDSTLAAKGKKLTEILQVSDDLRLRALKDVLEILTPIQAVHFLIAAAELHSRLHGWGKKKDDSYLLTKKLAPVFLVFFNEVLGLISIEENGTKSDRKSPNHEVEFLQRPDAEVAANWIFRNTSTTSTVRITITLSQEKCHHRSTEQA</sequence>
<dbReference type="GO" id="GO:0006351">
    <property type="term" value="P:DNA-templated transcription"/>
    <property type="evidence" value="ECO:0007669"/>
    <property type="project" value="InterPro"/>
</dbReference>
<feature type="domain" description="DOG1" evidence="1">
    <location>
        <begin position="1"/>
        <end position="115"/>
    </location>
</feature>
<evidence type="ECO:0000313" key="2">
    <source>
        <dbReference type="EMBL" id="KAJ6996476.1"/>
    </source>
</evidence>
<protein>
    <submittedName>
        <fullName evidence="2">Protein DOG1-like 4</fullName>
    </submittedName>
</protein>
<proteinExistence type="predicted"/>
<dbReference type="InterPro" id="IPR025422">
    <property type="entry name" value="TGA_domain"/>
</dbReference>
<dbReference type="InterPro" id="IPR051886">
    <property type="entry name" value="Seed_Dev/Stress_Resp_Reg"/>
</dbReference>
<evidence type="ECO:0000259" key="1">
    <source>
        <dbReference type="PROSITE" id="PS51806"/>
    </source>
</evidence>
<dbReference type="EMBL" id="JAQIZT010000005">
    <property type="protein sequence ID" value="KAJ6996476.1"/>
    <property type="molecule type" value="Genomic_DNA"/>
</dbReference>
<dbReference type="Proteomes" id="UP001164929">
    <property type="component" value="Chromosome 5"/>
</dbReference>
<dbReference type="AlphaFoldDB" id="A0AAD6QU37"/>